<dbReference type="Gene3D" id="3.30.870.10">
    <property type="entry name" value="Endonuclease Chain A"/>
    <property type="match status" value="1"/>
</dbReference>
<dbReference type="GO" id="GO:0005524">
    <property type="term" value="F:ATP binding"/>
    <property type="evidence" value="ECO:0007669"/>
    <property type="project" value="UniProtKB-KW"/>
</dbReference>
<dbReference type="SUPFAM" id="SSF56024">
    <property type="entry name" value="Phospholipase D/nuclease"/>
    <property type="match status" value="1"/>
</dbReference>
<protein>
    <submittedName>
        <fullName evidence="8">Phospholipase D-like protein</fullName>
    </submittedName>
</protein>
<keyword evidence="4" id="KW-0347">Helicase</keyword>
<dbReference type="KEGG" id="xdo:XDD1_2067"/>
<evidence type="ECO:0000256" key="1">
    <source>
        <dbReference type="ARBA" id="ARBA00007913"/>
    </source>
</evidence>
<evidence type="ECO:0000313" key="7">
    <source>
        <dbReference type="EMBL" id="CDG17766.1"/>
    </source>
</evidence>
<dbReference type="InterPro" id="IPR001736">
    <property type="entry name" value="PLipase_D/transphosphatidylase"/>
</dbReference>
<dbReference type="Pfam" id="PF13091">
    <property type="entry name" value="PLDc_2"/>
    <property type="match status" value="1"/>
</dbReference>
<keyword evidence="10" id="KW-1185">Reference proteome</keyword>
<name>A0A068QT31_9GAMM</name>
<dbReference type="GO" id="GO:0003678">
    <property type="term" value="F:DNA helicase activity"/>
    <property type="evidence" value="ECO:0007669"/>
    <property type="project" value="UniProtKB-ARBA"/>
</dbReference>
<dbReference type="STRING" id="351671.XDD1_2067"/>
<evidence type="ECO:0000256" key="2">
    <source>
        <dbReference type="ARBA" id="ARBA00022741"/>
    </source>
</evidence>
<dbReference type="PROSITE" id="PS50035">
    <property type="entry name" value="PLD"/>
    <property type="match status" value="1"/>
</dbReference>
<dbReference type="HOGENOM" id="CLU_302819_0_0_6"/>
<dbReference type="SUPFAM" id="SSF52540">
    <property type="entry name" value="P-loop containing nucleoside triphosphate hydrolases"/>
    <property type="match status" value="1"/>
</dbReference>
<organism evidence="7 9">
    <name type="scientific">Xenorhabdus doucetiae</name>
    <dbReference type="NCBI Taxonomy" id="351671"/>
    <lineage>
        <taxon>Bacteria</taxon>
        <taxon>Pseudomonadati</taxon>
        <taxon>Pseudomonadota</taxon>
        <taxon>Gammaproteobacteria</taxon>
        <taxon>Enterobacterales</taxon>
        <taxon>Morganellaceae</taxon>
        <taxon>Xenorhabdus</taxon>
    </lineage>
</organism>
<dbReference type="Pfam" id="PF13086">
    <property type="entry name" value="AAA_11"/>
    <property type="match status" value="1"/>
</dbReference>
<dbReference type="Proteomes" id="UP000032721">
    <property type="component" value="Chromosome"/>
</dbReference>
<dbReference type="Pfam" id="PF13087">
    <property type="entry name" value="AAA_12"/>
    <property type="match status" value="1"/>
</dbReference>
<evidence type="ECO:0000256" key="3">
    <source>
        <dbReference type="ARBA" id="ARBA00022801"/>
    </source>
</evidence>
<dbReference type="RefSeq" id="WP_045970670.1">
    <property type="nucleotide sequence ID" value="NZ_CAWOYN010000014.1"/>
</dbReference>
<dbReference type="PANTHER" id="PTHR43788">
    <property type="entry name" value="DNA2/NAM7 HELICASE FAMILY MEMBER"/>
    <property type="match status" value="1"/>
</dbReference>
<dbReference type="InterPro" id="IPR027417">
    <property type="entry name" value="P-loop_NTPase"/>
</dbReference>
<reference evidence="7 9" key="1">
    <citation type="submission" date="2013-07" db="EMBL/GenBank/DDBJ databases">
        <authorList>
            <person name="Genoscope - CEA"/>
        </authorList>
    </citation>
    <scope>NUCLEOTIDE SEQUENCE [LARGE SCALE GENOMIC DNA]</scope>
    <source>
        <strain evidence="7">FRM16</strain>
        <strain evidence="9">FRM16 / DSM 17909</strain>
    </source>
</reference>
<dbReference type="EMBL" id="VNHN01000014">
    <property type="protein sequence ID" value="TYP10759.1"/>
    <property type="molecule type" value="Genomic_DNA"/>
</dbReference>
<evidence type="ECO:0000259" key="6">
    <source>
        <dbReference type="PROSITE" id="PS50035"/>
    </source>
</evidence>
<comment type="similarity">
    <text evidence="1">Belongs to the DNA2/NAM7 helicase family.</text>
</comment>
<reference evidence="8 10" key="2">
    <citation type="submission" date="2019-07" db="EMBL/GenBank/DDBJ databases">
        <title>Genomic Encyclopedia of Type Strains, Phase I: the one thousand microbial genomes (KMG-I) project.</title>
        <authorList>
            <person name="Kyrpides N."/>
        </authorList>
    </citation>
    <scope>NUCLEOTIDE SEQUENCE [LARGE SCALE GENOMIC DNA]</scope>
    <source>
        <strain evidence="8 10">DSM 17909</strain>
    </source>
</reference>
<dbReference type="GO" id="GO:0016787">
    <property type="term" value="F:hydrolase activity"/>
    <property type="evidence" value="ECO:0007669"/>
    <property type="project" value="UniProtKB-KW"/>
</dbReference>
<dbReference type="Gene3D" id="3.40.50.300">
    <property type="entry name" value="P-loop containing nucleotide triphosphate hydrolases"/>
    <property type="match status" value="3"/>
</dbReference>
<evidence type="ECO:0000313" key="9">
    <source>
        <dbReference type="Proteomes" id="UP000032721"/>
    </source>
</evidence>
<gene>
    <name evidence="8" type="ORF">LY16_01143</name>
    <name evidence="7" type="ORF">XDD1_2067</name>
</gene>
<evidence type="ECO:0000313" key="10">
    <source>
        <dbReference type="Proteomes" id="UP000324170"/>
    </source>
</evidence>
<evidence type="ECO:0000256" key="4">
    <source>
        <dbReference type="ARBA" id="ARBA00022806"/>
    </source>
</evidence>
<sequence>MKSTSKIILTAWQDYLKCSGAEKSKISANKVHEDHQLVLSQENCEDTQNGVRIHITPKMYENWRKRFVKYGKKGEIIHIEPVNLLFPLLRCTENVRGKSYVKYLPLFSFPLPKALFEQNSTSLLLPVKDGQQISALPFAFREMFGIQLAELGENRHMMSIVSALTGRKYDTFLEAFKSLQGWITKQSNSKHQGLETAFNALVAPLHNEDYNLKRDAEDFSWLCDNSEGEFPLLEQYLNHVHSEDNSPDIYELVTGGLFETHHLLGYGQMEAIQAINQDERLIAVQGAPGTGKTTLFKSLIAQQLVARALFIAEGNDRNLGMLVTSTAIKAVENIIDDLCSDPLTQQLDWLWFHGGSKDQVQNELVRLERLISRLRQERYEEHTQRDYLSVLLQHRDELNTCYQTYLTEKAAALQSVVNCGLGTTDVQELPLRFANKFTSFATHVQHQGINASLNHPDDLDNFDYYLEKSLYVLRQEKELRQQALKVYQTLRATWPLPHNVEKILHWIDSPLRPALELHYRDYPRRGIRLHLARLFEGKYRARLQQMQAAAPEDFQHFNLSALTHHQLTALADAGETLSQQEEKLQLLKLLLHSEPDAQQEKRLLSLRVEVADLQSQWRKVVYAQQMMAQYQQHYPEGNWCDILRKRFINQHREMFEMAIGYLWQEQLKRKIELEEVLTHWQALVNGRRSAGYYRWLDKLDEFYSILSLAYPVMATTLVSAWKMAGYRKLGELKGHKPWHLALCDEAGMISVESLIPLLSRSEKAMIVGDPLQIEPIRNLSENLQTQLRERHFTDNNTLYERVSPATVTAWHRAAGTLSGRVNDIGNSIILDEHRRCQKPIADLFIRLAGYHGVTVETATPDERIASAFEKSGGHHLMFYSVEGQKGDAVNTNLDEVDAIEQLLDKLEEAGYDLTTDIGIVTPYTNQKSLLSNRFAQRMNHDQKNCIGTVHQFQGVGFEVIIYSPVIFHPLDNPNFQNDSPNMLNVVVSRAKQQLIIVGNYHRLQQAGGYLKVLADSVAEDFLLEQGSQHPQFASLSQTPRLQRYYRDCEHIAAFSALIAQSKKEVIVITPWIRRGGKQYQRPELAQLLATQQRGVSVKVYYGYYHQRLDRADDNDQTLIAEYCEQLGKENVIRLTEGTHEKVLMIDGRYIILGSWNWLSHGYHDSCQRRGQFSNAIRHEISAELDDVTFVKELRDRLGLE</sequence>
<dbReference type="Proteomes" id="UP000324170">
    <property type="component" value="Unassembled WGS sequence"/>
</dbReference>
<keyword evidence="5" id="KW-0067">ATP-binding</keyword>
<dbReference type="InterPro" id="IPR050534">
    <property type="entry name" value="Coronavir_polyprotein_1ab"/>
</dbReference>
<accession>A0A068QT31</accession>
<dbReference type="CDD" id="cd18808">
    <property type="entry name" value="SF1_C_Upf1"/>
    <property type="match status" value="1"/>
</dbReference>
<evidence type="ECO:0000256" key="5">
    <source>
        <dbReference type="ARBA" id="ARBA00022840"/>
    </source>
</evidence>
<dbReference type="PANTHER" id="PTHR43788:SF8">
    <property type="entry name" value="DNA-BINDING PROTEIN SMUBP-2"/>
    <property type="match status" value="1"/>
</dbReference>
<dbReference type="InterPro" id="IPR041679">
    <property type="entry name" value="DNA2/NAM7-like_C"/>
</dbReference>
<dbReference type="InterPro" id="IPR047187">
    <property type="entry name" value="SF1_C_Upf1"/>
</dbReference>
<keyword evidence="3" id="KW-0378">Hydrolase</keyword>
<evidence type="ECO:0000313" key="8">
    <source>
        <dbReference type="EMBL" id="TYP10759.1"/>
    </source>
</evidence>
<dbReference type="InterPro" id="IPR025202">
    <property type="entry name" value="PLD-like_dom"/>
</dbReference>
<keyword evidence="2" id="KW-0547">Nucleotide-binding</keyword>
<feature type="domain" description="PLD phosphodiesterase" evidence="6">
    <location>
        <begin position="1139"/>
        <end position="1161"/>
    </location>
</feature>
<dbReference type="GO" id="GO:0006793">
    <property type="term" value="P:phosphorus metabolic process"/>
    <property type="evidence" value="ECO:0007669"/>
    <property type="project" value="UniProtKB-ARBA"/>
</dbReference>
<dbReference type="OrthoDB" id="9757917at2"/>
<dbReference type="EMBL" id="FO704550">
    <property type="protein sequence ID" value="CDG17766.1"/>
    <property type="molecule type" value="Genomic_DNA"/>
</dbReference>
<proteinExistence type="inferred from homology"/>
<dbReference type="AlphaFoldDB" id="A0A068QT31"/>
<dbReference type="InterPro" id="IPR041677">
    <property type="entry name" value="DNA2/NAM7_AAA_11"/>
</dbReference>